<dbReference type="Gene3D" id="3.40.50.2000">
    <property type="entry name" value="Glycogen Phosphorylase B"/>
    <property type="match status" value="2"/>
</dbReference>
<evidence type="ECO:0000256" key="10">
    <source>
        <dbReference type="RuleBase" id="RU000587"/>
    </source>
</evidence>
<dbReference type="OrthoDB" id="9215500at2759"/>
<dbReference type="AlphaFoldDB" id="A0A1Y2AWF3"/>
<evidence type="ECO:0000313" key="13">
    <source>
        <dbReference type="Proteomes" id="UP000193986"/>
    </source>
</evidence>
<dbReference type="InParanoid" id="A0A1Y2AWF3"/>
<dbReference type="NCBIfam" id="TIGR02093">
    <property type="entry name" value="P_ylase"/>
    <property type="match status" value="1"/>
</dbReference>
<dbReference type="FunFam" id="3.40.50.2000:FF:000002">
    <property type="entry name" value="Alpha-1,4 glucan phosphorylase"/>
    <property type="match status" value="1"/>
</dbReference>
<feature type="modified residue" description="N6-(pyridoxal phosphate)lysine" evidence="9">
    <location>
        <position position="770"/>
    </location>
</feature>
<reference evidence="12 13" key="1">
    <citation type="submission" date="2016-07" db="EMBL/GenBank/DDBJ databases">
        <title>Pervasive Adenine N6-methylation of Active Genes in Fungi.</title>
        <authorList>
            <consortium name="DOE Joint Genome Institute"/>
            <person name="Mondo S.J."/>
            <person name="Dannebaum R.O."/>
            <person name="Kuo R.C."/>
            <person name="Labutti K."/>
            <person name="Haridas S."/>
            <person name="Kuo A."/>
            <person name="Salamov A."/>
            <person name="Ahrendt S.R."/>
            <person name="Lipzen A."/>
            <person name="Sullivan W."/>
            <person name="Andreopoulos W.B."/>
            <person name="Clum A."/>
            <person name="Lindquist E."/>
            <person name="Daum C."/>
            <person name="Ramamoorthy G.K."/>
            <person name="Gryganskyi A."/>
            <person name="Culley D."/>
            <person name="Magnuson J.K."/>
            <person name="James T.Y."/>
            <person name="O'Malley M.A."/>
            <person name="Stajich J.E."/>
            <person name="Spatafora J.W."/>
            <person name="Visel A."/>
            <person name="Grigoriev I.V."/>
        </authorList>
    </citation>
    <scope>NUCLEOTIDE SEQUENCE [LARGE SCALE GENOMIC DNA]</scope>
    <source>
        <strain evidence="12 13">68-887.2</strain>
    </source>
</reference>
<keyword evidence="4" id="KW-0021">Allosteric enzyme</keyword>
<evidence type="ECO:0000256" key="5">
    <source>
        <dbReference type="ARBA" id="ARBA00022676"/>
    </source>
</evidence>
<name>A0A1Y2AWF3_9TREE</name>
<evidence type="ECO:0000256" key="3">
    <source>
        <dbReference type="ARBA" id="ARBA00006047"/>
    </source>
</evidence>
<dbReference type="PANTHER" id="PTHR11468:SF3">
    <property type="entry name" value="GLYCOGEN PHOSPHORYLASE, LIVER FORM"/>
    <property type="match status" value="1"/>
</dbReference>
<comment type="similarity">
    <text evidence="3 10">Belongs to the glycogen phosphorylase family.</text>
</comment>
<comment type="catalytic activity">
    <reaction evidence="1 10">
        <text>[(1-&gt;4)-alpha-D-glucosyl](n) + phosphate = [(1-&gt;4)-alpha-D-glucosyl](n-1) + alpha-D-glucose 1-phosphate</text>
        <dbReference type="Rhea" id="RHEA:41732"/>
        <dbReference type="Rhea" id="RHEA-COMP:9584"/>
        <dbReference type="Rhea" id="RHEA-COMP:9586"/>
        <dbReference type="ChEBI" id="CHEBI:15444"/>
        <dbReference type="ChEBI" id="CHEBI:43474"/>
        <dbReference type="ChEBI" id="CHEBI:58601"/>
        <dbReference type="EC" id="2.4.1.1"/>
    </reaction>
</comment>
<dbReference type="InterPro" id="IPR011833">
    <property type="entry name" value="Glycg_phsphrylas"/>
</dbReference>
<dbReference type="GO" id="GO:0005980">
    <property type="term" value="P:glycogen catabolic process"/>
    <property type="evidence" value="ECO:0007669"/>
    <property type="project" value="TreeGrafter"/>
</dbReference>
<evidence type="ECO:0000256" key="7">
    <source>
        <dbReference type="ARBA" id="ARBA00022898"/>
    </source>
</evidence>
<keyword evidence="8 10" id="KW-0119">Carbohydrate metabolism</keyword>
<comment type="cofactor">
    <cofactor evidence="2 10">
        <name>pyridoxal 5'-phosphate</name>
        <dbReference type="ChEBI" id="CHEBI:597326"/>
    </cofactor>
</comment>
<organism evidence="12 13">
    <name type="scientific">Naematelia encephala</name>
    <dbReference type="NCBI Taxonomy" id="71784"/>
    <lineage>
        <taxon>Eukaryota</taxon>
        <taxon>Fungi</taxon>
        <taxon>Dikarya</taxon>
        <taxon>Basidiomycota</taxon>
        <taxon>Agaricomycotina</taxon>
        <taxon>Tremellomycetes</taxon>
        <taxon>Tremellales</taxon>
        <taxon>Naemateliaceae</taxon>
        <taxon>Naematelia</taxon>
    </lineage>
</organism>
<evidence type="ECO:0000256" key="9">
    <source>
        <dbReference type="PIRSR" id="PIRSR000460-1"/>
    </source>
</evidence>
<keyword evidence="13" id="KW-1185">Reference proteome</keyword>
<evidence type="ECO:0000256" key="1">
    <source>
        <dbReference type="ARBA" id="ARBA00001275"/>
    </source>
</evidence>
<sequence length="923" mass="103143">MSALTKENLDQVPKVSTPPSSQGHPRTPSLHQPASLSRRSSVSNGPAYGPNHHVDTSQIGQPVITPRKERPGHKRSMTGSYFPAQPGVKEEWPLGDETTWKTGIKAGVVDPDDVQGVANTIVRHATTTLGRIVYNVDTIAAYQATAFSVRDQLIKRWNETQIYHTRKAPKRVYYFSIEWLMGRTLDNAVLNLGMRNTYETATQKLGFNFEDLLDEERDAGLGNGGLGRLAACYIDSIATLGLPGWGYGLRYQYGIFKQLLSSSGEQLEAPDPWLERESPWEIPRIDVSYPIRFYGRVENVANSDRAVWSGGQELLMVAYDTPVPGYATKNCANIRLWKAVPQSGFDLNSFNAGNYEASVRASSDVGNITQVLYPNDNMWQGKELRLKQQLAWVSASLQDILRRFVKLDLPFSALPDYVVIQMNDTHPTLAIPELMRLLIDEEGLTYAESWKIVTKVFAYTNHTVLPEALERWELALFENLLPRHLQIIYKINYEFLGQVANRWPNDLDRLQRMSIIQEGTPKYVRMAYLAIVGSFKVNGVAELHSQLLQSTIFRDFVEFKGRDFFTNVTNGITPRRWLLQCNPSLAALVTHTLGSEAWLTNAKLLDGLKPMAENEKFRDAFRSIKQENKLRLAEVLESELGISVNPNSIFAAQIKRLHEYKRQTLNIFAIVYKYLTIKKATPEERKKMVPWTYIFAGKAAPGYYVAKLVIRLIVNVGKIVNADPDVGDLLKVAFIPDYSVSIAEVLIPAADVSVQISTAGTEASGTSNMKLALSGALLLGTVDGANIEIAEDAGEDQCFMFGHLTPDVASVRFSNSYQPTPLEQRSPELAAAFKLIESGAFGEGSIYAPLLKTVYEHDHYLVSNDFGSYLQASSLVDEAWSDEADWTKKSIITAFSMADFSSDRSVQDYADGIWGVEAGEYSY</sequence>
<dbReference type="PANTHER" id="PTHR11468">
    <property type="entry name" value="GLYCOGEN PHOSPHORYLASE"/>
    <property type="match status" value="1"/>
</dbReference>
<dbReference type="SUPFAM" id="SSF53756">
    <property type="entry name" value="UDP-Glycosyltransferase/glycogen phosphorylase"/>
    <property type="match status" value="1"/>
</dbReference>
<evidence type="ECO:0000256" key="11">
    <source>
        <dbReference type="SAM" id="MobiDB-lite"/>
    </source>
</evidence>
<keyword evidence="7 9" id="KW-0663">Pyridoxal phosphate</keyword>
<dbReference type="InterPro" id="IPR000811">
    <property type="entry name" value="Glyco_trans_35"/>
</dbReference>
<protein>
    <recommendedName>
        <fullName evidence="10">Alpha-1,4 glucan phosphorylase</fullName>
        <ecNumber evidence="10">2.4.1.1</ecNumber>
    </recommendedName>
</protein>
<dbReference type="Proteomes" id="UP000193986">
    <property type="component" value="Unassembled WGS sequence"/>
</dbReference>
<keyword evidence="5 10" id="KW-0328">Glycosyltransferase</keyword>
<dbReference type="CDD" id="cd04300">
    <property type="entry name" value="GT35_Glycogen_Phosphorylase"/>
    <property type="match status" value="1"/>
</dbReference>
<keyword evidence="6 10" id="KW-0808">Transferase</keyword>
<dbReference type="EC" id="2.4.1.1" evidence="10"/>
<feature type="compositionally biased region" description="Polar residues" evidence="11">
    <location>
        <begin position="17"/>
        <end position="44"/>
    </location>
</feature>
<dbReference type="EMBL" id="MCFC01000049">
    <property type="protein sequence ID" value="ORY26235.1"/>
    <property type="molecule type" value="Genomic_DNA"/>
</dbReference>
<evidence type="ECO:0000256" key="6">
    <source>
        <dbReference type="ARBA" id="ARBA00022679"/>
    </source>
</evidence>
<dbReference type="PIRSF" id="PIRSF000460">
    <property type="entry name" value="Pprylas_GlgP"/>
    <property type="match status" value="1"/>
</dbReference>
<evidence type="ECO:0000256" key="2">
    <source>
        <dbReference type="ARBA" id="ARBA00001933"/>
    </source>
</evidence>
<dbReference type="GO" id="GO:0008184">
    <property type="term" value="F:glycogen phosphorylase activity"/>
    <property type="evidence" value="ECO:0007669"/>
    <property type="project" value="InterPro"/>
</dbReference>
<dbReference type="GO" id="GO:0005737">
    <property type="term" value="C:cytoplasm"/>
    <property type="evidence" value="ECO:0007669"/>
    <property type="project" value="TreeGrafter"/>
</dbReference>
<dbReference type="GO" id="GO:0030170">
    <property type="term" value="F:pyridoxal phosphate binding"/>
    <property type="evidence" value="ECO:0007669"/>
    <property type="project" value="InterPro"/>
</dbReference>
<accession>A0A1Y2AWF3</accession>
<evidence type="ECO:0000313" key="12">
    <source>
        <dbReference type="EMBL" id="ORY26235.1"/>
    </source>
</evidence>
<comment type="caution">
    <text evidence="12">The sequence shown here is derived from an EMBL/GenBank/DDBJ whole genome shotgun (WGS) entry which is preliminary data.</text>
</comment>
<evidence type="ECO:0000256" key="4">
    <source>
        <dbReference type="ARBA" id="ARBA00022533"/>
    </source>
</evidence>
<evidence type="ECO:0000256" key="8">
    <source>
        <dbReference type="ARBA" id="ARBA00023277"/>
    </source>
</evidence>
<comment type="function">
    <text evidence="10">Allosteric enzyme that catalyzes the rate-limiting step in glycogen catabolism, the phosphorolytic cleavage of glycogen to produce glucose-1-phosphate, and plays a central role in maintaining cellular and organismal glucose homeostasis.</text>
</comment>
<dbReference type="STRING" id="71784.A0A1Y2AWF3"/>
<gene>
    <name evidence="12" type="ORF">BCR39DRAFT_470536</name>
</gene>
<proteinExistence type="inferred from homology"/>
<dbReference type="FunFam" id="3.40.50.2000:FF:000003">
    <property type="entry name" value="Alpha-1,4 glucan phosphorylase"/>
    <property type="match status" value="1"/>
</dbReference>
<feature type="region of interest" description="Disordered" evidence="11">
    <location>
        <begin position="1"/>
        <end position="88"/>
    </location>
</feature>
<dbReference type="Pfam" id="PF00343">
    <property type="entry name" value="Phosphorylase"/>
    <property type="match status" value="1"/>
</dbReference>